<organism evidence="2 3">
    <name type="scientific">Paraburkholderia strydomiana</name>
    <dbReference type="NCBI Taxonomy" id="1245417"/>
    <lineage>
        <taxon>Bacteria</taxon>
        <taxon>Pseudomonadati</taxon>
        <taxon>Pseudomonadota</taxon>
        <taxon>Betaproteobacteria</taxon>
        <taxon>Burkholderiales</taxon>
        <taxon>Burkholderiaceae</taxon>
        <taxon>Paraburkholderia</taxon>
    </lineage>
</organism>
<evidence type="ECO:0000313" key="3">
    <source>
        <dbReference type="Proteomes" id="UP001629392"/>
    </source>
</evidence>
<protein>
    <recommendedName>
        <fullName evidence="1">DUF6566 domain-containing protein</fullName>
    </recommendedName>
</protein>
<dbReference type="RefSeq" id="WP_408155594.1">
    <property type="nucleotide sequence ID" value="NZ_JAQQCL010000021.1"/>
</dbReference>
<comment type="caution">
    <text evidence="2">The sequence shown here is derived from an EMBL/GenBank/DDBJ whole genome shotgun (WGS) entry which is preliminary data.</text>
</comment>
<evidence type="ECO:0000259" key="1">
    <source>
        <dbReference type="Pfam" id="PF20204"/>
    </source>
</evidence>
<keyword evidence="3" id="KW-1185">Reference proteome</keyword>
<gene>
    <name evidence="2" type="ORF">PQQ73_24740</name>
</gene>
<feature type="domain" description="DUF6566" evidence="1">
    <location>
        <begin position="1"/>
        <end position="75"/>
    </location>
</feature>
<name>A0ABW9EKJ3_9BURK</name>
<proteinExistence type="predicted"/>
<sequence>MQTHTLAWRGYEIVVQPEQNEFGAWRANVSVRKASDVLTEFRPETVQPEWLTEAEAVRDGFEWGRRFIRQKSETPADSV</sequence>
<evidence type="ECO:0000313" key="2">
    <source>
        <dbReference type="EMBL" id="MFM0719538.1"/>
    </source>
</evidence>
<dbReference type="Proteomes" id="UP001629392">
    <property type="component" value="Unassembled WGS sequence"/>
</dbReference>
<dbReference type="EMBL" id="JAQQCL010000021">
    <property type="protein sequence ID" value="MFM0719538.1"/>
    <property type="molecule type" value="Genomic_DNA"/>
</dbReference>
<accession>A0ABW9EKJ3</accession>
<dbReference type="InterPro" id="IPR046696">
    <property type="entry name" value="DUF6566"/>
</dbReference>
<dbReference type="Pfam" id="PF20204">
    <property type="entry name" value="DUF6566"/>
    <property type="match status" value="1"/>
</dbReference>
<reference evidence="2 3" key="1">
    <citation type="journal article" date="2024" name="Chem. Sci.">
        <title>Discovery of megapolipeptins by genome mining of a Burkholderiales bacteria collection.</title>
        <authorList>
            <person name="Paulo B.S."/>
            <person name="Recchia M.J.J."/>
            <person name="Lee S."/>
            <person name="Fergusson C.H."/>
            <person name="Romanowski S.B."/>
            <person name="Hernandez A."/>
            <person name="Krull N."/>
            <person name="Liu D.Y."/>
            <person name="Cavanagh H."/>
            <person name="Bos A."/>
            <person name="Gray C.A."/>
            <person name="Murphy B.T."/>
            <person name="Linington R.G."/>
            <person name="Eustaquio A.S."/>
        </authorList>
    </citation>
    <scope>NUCLEOTIDE SEQUENCE [LARGE SCALE GENOMIC DNA]</scope>
    <source>
        <strain evidence="2 3">RL17-350-BIC-E</strain>
    </source>
</reference>